<accession>A0A8H3USQ2</accession>
<proteinExistence type="predicted"/>
<evidence type="ECO:0000313" key="1">
    <source>
        <dbReference type="EMBL" id="KAE9975991.1"/>
    </source>
</evidence>
<comment type="caution">
    <text evidence="1">The sequence shown here is derived from an EMBL/GenBank/DDBJ whole genome shotgun (WGS) entry which is preliminary data.</text>
</comment>
<name>A0A8H3USQ2_VENIN</name>
<dbReference type="EMBL" id="WNWQ01000164">
    <property type="protein sequence ID" value="KAE9975991.1"/>
    <property type="molecule type" value="Genomic_DNA"/>
</dbReference>
<protein>
    <submittedName>
        <fullName evidence="1">Uncharacterized protein</fullName>
    </submittedName>
</protein>
<dbReference type="Proteomes" id="UP000433883">
    <property type="component" value="Unassembled WGS sequence"/>
</dbReference>
<sequence>MPRPQKRVKRHHVFEKLAPRCQFLELPIEVRLLIYDYAIAETNHITISVAEMEKNIFDDSTPKETVEGIPGQFVPLIKNGFDPKMMEIGKVEMIPLPDLLGTSTLTGSMDSGYGSFDAFDTTEAVKFGRPNHPKVPLLTAMSLSLTNRQINNEMNAHINHPTSQRSTLHVNYPYGIIVLETLYPSLLRYAEKICISGWYDRAGDEDGATHDHGPYPIQGLNRPNIPHVPLTHTPSSVYDLANSSLTRLIRTTLPNTPHPTLKSLSFRLFYPRESGYSVIWSCNSSPIPVALKNICGGQVDMKVLRGGLGNGVVMEVEPMVEKRSWSTMKSYE</sequence>
<reference evidence="1 2" key="1">
    <citation type="submission" date="2019-11" db="EMBL/GenBank/DDBJ databases">
        <title>Venturia inaequalis Genome Resource.</title>
        <authorList>
            <person name="Lichtner F.J."/>
        </authorList>
    </citation>
    <scope>NUCLEOTIDE SEQUENCE [LARGE SCALE GENOMIC DNA]</scope>
    <source>
        <strain evidence="1">Bline_iso_100314</strain>
    </source>
</reference>
<dbReference type="AlphaFoldDB" id="A0A8H3USQ2"/>
<gene>
    <name evidence="1" type="ORF">BLS_002307</name>
</gene>
<evidence type="ECO:0000313" key="2">
    <source>
        <dbReference type="Proteomes" id="UP000433883"/>
    </source>
</evidence>
<organism evidence="1 2">
    <name type="scientific">Venturia inaequalis</name>
    <name type="common">Apple scab fungus</name>
    <dbReference type="NCBI Taxonomy" id="5025"/>
    <lineage>
        <taxon>Eukaryota</taxon>
        <taxon>Fungi</taxon>
        <taxon>Dikarya</taxon>
        <taxon>Ascomycota</taxon>
        <taxon>Pezizomycotina</taxon>
        <taxon>Dothideomycetes</taxon>
        <taxon>Pleosporomycetidae</taxon>
        <taxon>Venturiales</taxon>
        <taxon>Venturiaceae</taxon>
        <taxon>Venturia</taxon>
    </lineage>
</organism>